<dbReference type="EnsemblPlants" id="MELO3C024108.2.1">
    <property type="protein sequence ID" value="MELO3C024108.2.1"/>
    <property type="gene ID" value="MELO3C024108.2"/>
</dbReference>
<keyword evidence="4" id="KW-0862">Zinc</keyword>
<dbReference type="InterPro" id="IPR032881">
    <property type="entry name" value="Oberon-like_PHD"/>
</dbReference>
<dbReference type="GO" id="GO:0008270">
    <property type="term" value="F:zinc ion binding"/>
    <property type="evidence" value="ECO:0007669"/>
    <property type="project" value="UniProtKB-KW"/>
</dbReference>
<dbReference type="Pfam" id="PF07227">
    <property type="entry name" value="PHD_Oberon"/>
    <property type="match status" value="1"/>
</dbReference>
<dbReference type="InterPro" id="IPR004082">
    <property type="entry name" value="OBERON"/>
</dbReference>
<dbReference type="GO" id="GO:0010492">
    <property type="term" value="P:maintenance of shoot apical meristem identity"/>
    <property type="evidence" value="ECO:0007669"/>
    <property type="project" value="TreeGrafter"/>
</dbReference>
<dbReference type="InterPro" id="IPR001965">
    <property type="entry name" value="Znf_PHD"/>
</dbReference>
<dbReference type="SMART" id="SM00249">
    <property type="entry name" value="PHD"/>
    <property type="match status" value="1"/>
</dbReference>
<evidence type="ECO:0000313" key="10">
    <source>
        <dbReference type="EnsemblPlants" id="MELO3C024108.2.1"/>
    </source>
</evidence>
<dbReference type="InterPro" id="IPR047578">
    <property type="entry name" value="OBE1-like_PHD"/>
</dbReference>
<feature type="compositionally biased region" description="Polar residues" evidence="8">
    <location>
        <begin position="267"/>
        <end position="286"/>
    </location>
</feature>
<dbReference type="Pfam" id="PF16312">
    <property type="entry name" value="Oberon_cc"/>
    <property type="match status" value="1"/>
</dbReference>
<name>A0A9I9DUQ2_CUCME</name>
<keyword evidence="3" id="KW-0863">Zinc-finger</keyword>
<reference evidence="10" key="1">
    <citation type="submission" date="2023-03" db="UniProtKB">
        <authorList>
            <consortium name="EnsemblPlants"/>
        </authorList>
    </citation>
    <scope>IDENTIFICATION</scope>
</reference>
<keyword evidence="2" id="KW-0479">Metal-binding</keyword>
<dbReference type="GO" id="GO:0010468">
    <property type="term" value="P:regulation of gene expression"/>
    <property type="evidence" value="ECO:0007669"/>
    <property type="project" value="TreeGrafter"/>
</dbReference>
<dbReference type="Gramene" id="MELO3C024108.2.1">
    <property type="protein sequence ID" value="MELO3C024108.2.1"/>
    <property type="gene ID" value="MELO3C024108.2"/>
</dbReference>
<keyword evidence="5 7" id="KW-0175">Coiled coil</keyword>
<evidence type="ECO:0000256" key="1">
    <source>
        <dbReference type="ARBA" id="ARBA00004123"/>
    </source>
</evidence>
<proteinExistence type="predicted"/>
<dbReference type="AlphaFoldDB" id="A0A9I9DUQ2"/>
<dbReference type="CDD" id="cd15612">
    <property type="entry name" value="PHD_OBE1_like"/>
    <property type="match status" value="1"/>
</dbReference>
<keyword evidence="6" id="KW-0539">Nucleus</keyword>
<accession>A0A9I9DUQ2</accession>
<evidence type="ECO:0000256" key="8">
    <source>
        <dbReference type="SAM" id="MobiDB-lite"/>
    </source>
</evidence>
<organism evidence="10">
    <name type="scientific">Cucumis melo</name>
    <name type="common">Muskmelon</name>
    <dbReference type="NCBI Taxonomy" id="3656"/>
    <lineage>
        <taxon>Eukaryota</taxon>
        <taxon>Viridiplantae</taxon>
        <taxon>Streptophyta</taxon>
        <taxon>Embryophyta</taxon>
        <taxon>Tracheophyta</taxon>
        <taxon>Spermatophyta</taxon>
        <taxon>Magnoliopsida</taxon>
        <taxon>eudicotyledons</taxon>
        <taxon>Gunneridae</taxon>
        <taxon>Pentapetalae</taxon>
        <taxon>rosids</taxon>
        <taxon>fabids</taxon>
        <taxon>Cucurbitales</taxon>
        <taxon>Cucurbitaceae</taxon>
        <taxon>Benincaseae</taxon>
        <taxon>Cucumis</taxon>
    </lineage>
</organism>
<dbReference type="GO" id="GO:0010071">
    <property type="term" value="P:root meristem specification"/>
    <property type="evidence" value="ECO:0007669"/>
    <property type="project" value="TreeGrafter"/>
</dbReference>
<evidence type="ECO:0000256" key="2">
    <source>
        <dbReference type="ARBA" id="ARBA00022723"/>
    </source>
</evidence>
<comment type="subcellular location">
    <subcellularLocation>
        <location evidence="1">Nucleus</location>
    </subcellularLocation>
</comment>
<evidence type="ECO:0000256" key="3">
    <source>
        <dbReference type="ARBA" id="ARBA00022771"/>
    </source>
</evidence>
<feature type="coiled-coil region" evidence="7">
    <location>
        <begin position="654"/>
        <end position="757"/>
    </location>
</feature>
<evidence type="ECO:0000256" key="7">
    <source>
        <dbReference type="SAM" id="Coils"/>
    </source>
</evidence>
<protein>
    <recommendedName>
        <fullName evidence="9">Zinc finger PHD-type domain-containing protein</fullName>
    </recommendedName>
</protein>
<evidence type="ECO:0000256" key="5">
    <source>
        <dbReference type="ARBA" id="ARBA00023054"/>
    </source>
</evidence>
<dbReference type="PANTHER" id="PTHR21736:SF37">
    <property type="entry name" value="PROTEIN OBERON 2"/>
    <property type="match status" value="1"/>
</dbReference>
<sequence>MKSNLYLQIFRERMIKEEFLSEEYKMRINGSDRLFFPLLIQVSLRNSPLFTHFYSQRPRLCCFFSVKWFANSTSVGPCSSFLFRNLKSANYHSDYEIQFNPFLISCFSPSLYRLRISNPFGRWEVDELSGFYEAWTPYISLPDYFLERELIVPRISKPYAIEFSVLGGYLRKGFFEGSNNSAFAFDVVKWKLGVLLEYCLHRLMVVIYSYDRSFFTLKLTGASTGSNIHHQPASKMVHIRQQPRPEELQTSLSLVPSNPRHSPEVLRSNSDQVQESPTESASSQETWPIGDGVMVKKMENGKADNDFVEQSVIHRLSSADKISLRDIARDRIEVIAEKMHHLPEDFLENLKNGLRIILDGNVGAHQRDEIFMLQKLVQRRTDLTAKTLIRAHRVQLEILVAINTGIQAFLHPNISLSQTTLIEVFVYKRCRNIACQNQLPADDCTCEICASRNGFCNLCMCVICNKFDFEVNTCRWIGCDLCSHWSHTDCAIRDGKICMGSSVRIGTARSEMHFKCPACHRTSELLGWVRDVFQHCAPSWDQESLMKELDFVSRIFRGSEDLGGRKLFWKCEELKEKIKNGALESAAACKAILMFFQENETDSMGSIENGEGGRLAAPQEACNRIAEVVQEVIKKMEIVANEKMRSWKKARMDVEAFNREVDDKAKEAAEIKLDRQRKKLQIEELEKIVRLKCAEADMFQLKANEAKREAERLRRIALAKTEKSEEEYASNYLKQRLNEAEAEKQYLLEKIKLQESSRPLQSSCGADPSQMLMYSKIQDLLYNASKPDSAK</sequence>
<feature type="domain" description="Zinc finger PHD-type" evidence="9">
    <location>
        <begin position="460"/>
        <end position="520"/>
    </location>
</feature>
<dbReference type="PANTHER" id="PTHR21736">
    <property type="entry name" value="VERNALIZATION-INSENSITIVE PROTEIN 3"/>
    <property type="match status" value="1"/>
</dbReference>
<feature type="region of interest" description="Disordered" evidence="8">
    <location>
        <begin position="253"/>
        <end position="288"/>
    </location>
</feature>
<evidence type="ECO:0000259" key="9">
    <source>
        <dbReference type="SMART" id="SM00249"/>
    </source>
</evidence>
<dbReference type="GO" id="GO:0010078">
    <property type="term" value="P:maintenance of root meristem identity"/>
    <property type="evidence" value="ECO:0007669"/>
    <property type="project" value="TreeGrafter"/>
</dbReference>
<dbReference type="GO" id="GO:0005634">
    <property type="term" value="C:nucleus"/>
    <property type="evidence" value="ECO:0007669"/>
    <property type="project" value="UniProtKB-SubCell"/>
</dbReference>
<dbReference type="PRINTS" id="PR01544">
    <property type="entry name" value="ARATH130DUF"/>
</dbReference>
<evidence type="ECO:0000256" key="6">
    <source>
        <dbReference type="ARBA" id="ARBA00023242"/>
    </source>
</evidence>
<dbReference type="InterPro" id="IPR032535">
    <property type="entry name" value="Oberon_CC"/>
</dbReference>
<evidence type="ECO:0000256" key="4">
    <source>
        <dbReference type="ARBA" id="ARBA00022833"/>
    </source>
</evidence>